<dbReference type="Pfam" id="PF00587">
    <property type="entry name" value="tRNA-synt_2b"/>
    <property type="match status" value="1"/>
</dbReference>
<dbReference type="PANTHER" id="PTHR11451">
    <property type="entry name" value="THREONINE-TRNA LIGASE"/>
    <property type="match status" value="1"/>
</dbReference>
<keyword evidence="7 12" id="KW-0067">ATP-binding</keyword>
<evidence type="ECO:0000256" key="1">
    <source>
        <dbReference type="ARBA" id="ARBA00008226"/>
    </source>
</evidence>
<dbReference type="Pfam" id="PF07973">
    <property type="entry name" value="tRNA_SAD"/>
    <property type="match status" value="1"/>
</dbReference>
<comment type="caution">
    <text evidence="12">Lacks conserved residue(s) required for the propagation of feature annotation.</text>
</comment>
<dbReference type="AlphaFoldDB" id="A0A2H0NF42"/>
<reference evidence="14 15" key="1">
    <citation type="submission" date="2017-09" db="EMBL/GenBank/DDBJ databases">
        <title>Depth-based differentiation of microbial function through sediment-hosted aquifers and enrichment of novel symbionts in the deep terrestrial subsurface.</title>
        <authorList>
            <person name="Probst A.J."/>
            <person name="Ladd B."/>
            <person name="Jarett J.K."/>
            <person name="Geller-Mcgrath D.E."/>
            <person name="Sieber C.M."/>
            <person name="Emerson J.B."/>
            <person name="Anantharaman K."/>
            <person name="Thomas B.C."/>
            <person name="Malmstrom R."/>
            <person name="Stieglmeier M."/>
            <person name="Klingl A."/>
            <person name="Woyke T."/>
            <person name="Ryan C.M."/>
            <person name="Banfield J.F."/>
        </authorList>
    </citation>
    <scope>NUCLEOTIDE SEQUENCE [LARGE SCALE GENOMIC DNA]</scope>
    <source>
        <strain evidence="14">CG11_big_fil_rev_8_21_14_0_20_38_23</strain>
    </source>
</reference>
<dbReference type="InterPro" id="IPR047246">
    <property type="entry name" value="ThrRS_anticodon"/>
</dbReference>
<dbReference type="GO" id="GO:0005524">
    <property type="term" value="F:ATP binding"/>
    <property type="evidence" value="ECO:0007669"/>
    <property type="project" value="UniProtKB-UniRule"/>
</dbReference>
<evidence type="ECO:0000313" key="14">
    <source>
        <dbReference type="EMBL" id="PIR07509.1"/>
    </source>
</evidence>
<dbReference type="InterPro" id="IPR012947">
    <property type="entry name" value="tRNA_SAD"/>
</dbReference>
<evidence type="ECO:0000256" key="3">
    <source>
        <dbReference type="ARBA" id="ARBA00022598"/>
    </source>
</evidence>
<feature type="binding site" evidence="12">
    <location>
        <position position="468"/>
    </location>
    <ligand>
        <name>Zn(2+)</name>
        <dbReference type="ChEBI" id="CHEBI:29105"/>
        <note>catalytic</note>
    </ligand>
</feature>
<sequence length="593" mass="68951">MKNIEHIRHSLAHLLAAAVLKKFPKAKLGIGPVIENGFYYDFLLPRSLNEEDLKEFEKTIKEFIKKHLPFRGQKITFKEAKKVFKGQPFKLELIKEFTKPTKGVKKEPLTVYITGDKNQRKSVFNPRESAFYDLCRGGHVKNTKEINPEAFKLTRIAGAYWRGDEKNPQLQRIYGIAFGDEKKLEDYLKLQEEIERRDHRKIGADLDLFSFHSVAPGAVFWHNKGMIIWRELEKFMREKLDRDGYEEISTPVMVKKEVFEKSGHWQYYRENMFYFNLPEEKETYVLKPMNCPESTYIYASRIRSYKDLPLRFSEITDRLHRNERSGTLGGLLRVRQMTQDDAHIYCRPDQIEEEIKKLLDLVTEVYKVFKFPLTLNLATRPDKAMGEIKLWQRAEAALKSALKKSKIKFQIKPKDGTFYGPKIDVNVKDVLGREWTIATIQLDFQLAGRFNLSFINLKGKKEKPIIIHRAILGTFERFIGILLEHTAGNLPVWLSPVQVRIVPVADRHYDYAEKIAVKFKTAGLRVDIASRGETLGKNIRTGELEKIPYLLVVGDREIKKGAVNVRERGRKETVSLSLKNFIANIKKAIESKK</sequence>
<keyword evidence="8 12" id="KW-0694">RNA-binding</keyword>
<comment type="caution">
    <text evidence="14">The sequence shown here is derived from an EMBL/GenBank/DDBJ whole genome shotgun (WGS) entry which is preliminary data.</text>
</comment>
<organism evidence="14 15">
    <name type="scientific">Candidatus Jorgensenbacteria bacterium CG11_big_fil_rev_8_21_14_0_20_38_23</name>
    <dbReference type="NCBI Taxonomy" id="1974594"/>
    <lineage>
        <taxon>Bacteria</taxon>
        <taxon>Candidatus Joergenseniibacteriota</taxon>
    </lineage>
</organism>
<comment type="catalytic activity">
    <reaction evidence="11 12">
        <text>tRNA(Thr) + L-threonine + ATP = L-threonyl-tRNA(Thr) + AMP + diphosphate + H(+)</text>
        <dbReference type="Rhea" id="RHEA:24624"/>
        <dbReference type="Rhea" id="RHEA-COMP:9670"/>
        <dbReference type="Rhea" id="RHEA-COMP:9704"/>
        <dbReference type="ChEBI" id="CHEBI:15378"/>
        <dbReference type="ChEBI" id="CHEBI:30616"/>
        <dbReference type="ChEBI" id="CHEBI:33019"/>
        <dbReference type="ChEBI" id="CHEBI:57926"/>
        <dbReference type="ChEBI" id="CHEBI:78442"/>
        <dbReference type="ChEBI" id="CHEBI:78534"/>
        <dbReference type="ChEBI" id="CHEBI:456215"/>
        <dbReference type="EC" id="6.1.1.3"/>
    </reaction>
</comment>
<dbReference type="InterPro" id="IPR033728">
    <property type="entry name" value="ThrRS_core"/>
</dbReference>
<dbReference type="FunFam" id="3.30.930.10:FF:000002">
    <property type="entry name" value="Threonine--tRNA ligase"/>
    <property type="match status" value="1"/>
</dbReference>
<feature type="binding site" evidence="12">
    <location>
        <position position="291"/>
    </location>
    <ligand>
        <name>Zn(2+)</name>
        <dbReference type="ChEBI" id="CHEBI:29105"/>
        <note>catalytic</note>
    </ligand>
</feature>
<dbReference type="InterPro" id="IPR002314">
    <property type="entry name" value="aa-tRNA-synt_IIb"/>
</dbReference>
<evidence type="ECO:0000313" key="15">
    <source>
        <dbReference type="Proteomes" id="UP000228867"/>
    </source>
</evidence>
<evidence type="ECO:0000256" key="2">
    <source>
        <dbReference type="ARBA" id="ARBA00022555"/>
    </source>
</evidence>
<keyword evidence="3 12" id="KW-0436">Ligase</keyword>
<dbReference type="EMBL" id="PCWR01000016">
    <property type="protein sequence ID" value="PIR07509.1"/>
    <property type="molecule type" value="Genomic_DNA"/>
</dbReference>
<keyword evidence="10 12" id="KW-0030">Aminoacyl-tRNA synthetase</keyword>
<dbReference type="Gene3D" id="3.30.54.20">
    <property type="match status" value="1"/>
</dbReference>
<keyword evidence="4 12" id="KW-0479">Metal-binding</keyword>
<protein>
    <recommendedName>
        <fullName evidence="12">Threonine--tRNA ligase</fullName>
        <ecNumber evidence="12">6.1.1.3</ecNumber>
    </recommendedName>
    <alternativeName>
        <fullName evidence="12">Threonyl-tRNA synthetase</fullName>
        <shortName evidence="12">ThrRS</shortName>
    </alternativeName>
</protein>
<feature type="domain" description="Aminoacyl-transfer RNA synthetases class-II family profile" evidence="13">
    <location>
        <begin position="186"/>
        <end position="491"/>
    </location>
</feature>
<keyword evidence="2 12" id="KW-0820">tRNA-binding</keyword>
<dbReference type="NCBIfam" id="TIGR00418">
    <property type="entry name" value="thrS"/>
    <property type="match status" value="1"/>
</dbReference>
<dbReference type="FunFam" id="3.40.50.800:FF:000001">
    <property type="entry name" value="Threonine--tRNA ligase"/>
    <property type="match status" value="1"/>
</dbReference>
<evidence type="ECO:0000256" key="11">
    <source>
        <dbReference type="ARBA" id="ARBA00049515"/>
    </source>
</evidence>
<dbReference type="GO" id="GO:0004829">
    <property type="term" value="F:threonine-tRNA ligase activity"/>
    <property type="evidence" value="ECO:0007669"/>
    <property type="project" value="UniProtKB-UniRule"/>
</dbReference>
<evidence type="ECO:0000259" key="13">
    <source>
        <dbReference type="PROSITE" id="PS50862"/>
    </source>
</evidence>
<dbReference type="SUPFAM" id="SSF52954">
    <property type="entry name" value="Class II aaRS ABD-related"/>
    <property type="match status" value="1"/>
</dbReference>
<dbReference type="CDD" id="cd00860">
    <property type="entry name" value="ThrRS_anticodon"/>
    <property type="match status" value="1"/>
</dbReference>
<comment type="similarity">
    <text evidence="1 12">Belongs to the class-II aminoacyl-tRNA synthetase family.</text>
</comment>
<dbReference type="GO" id="GO:0046872">
    <property type="term" value="F:metal ion binding"/>
    <property type="evidence" value="ECO:0007669"/>
    <property type="project" value="UniProtKB-KW"/>
</dbReference>
<evidence type="ECO:0000256" key="6">
    <source>
        <dbReference type="ARBA" id="ARBA00022833"/>
    </source>
</evidence>
<evidence type="ECO:0000256" key="5">
    <source>
        <dbReference type="ARBA" id="ARBA00022741"/>
    </source>
</evidence>
<keyword evidence="5 12" id="KW-0547">Nucleotide-binding</keyword>
<keyword evidence="9 12" id="KW-0648">Protein biosynthesis</keyword>
<dbReference type="InterPro" id="IPR002320">
    <property type="entry name" value="Thr-tRNA-ligase_IIa"/>
</dbReference>
<dbReference type="InterPro" id="IPR018163">
    <property type="entry name" value="Thr/Ala-tRNA-synth_IIc_edit"/>
</dbReference>
<evidence type="ECO:0000256" key="10">
    <source>
        <dbReference type="ARBA" id="ARBA00023146"/>
    </source>
</evidence>
<keyword evidence="6 12" id="KW-0862">Zinc</keyword>
<dbReference type="SUPFAM" id="SSF55681">
    <property type="entry name" value="Class II aaRS and biotin synthetases"/>
    <property type="match status" value="1"/>
</dbReference>
<evidence type="ECO:0000256" key="9">
    <source>
        <dbReference type="ARBA" id="ARBA00022917"/>
    </source>
</evidence>
<dbReference type="GO" id="GO:0006435">
    <property type="term" value="P:threonyl-tRNA aminoacylation"/>
    <property type="evidence" value="ECO:0007669"/>
    <property type="project" value="UniProtKB-UniRule"/>
</dbReference>
<dbReference type="Pfam" id="PF03129">
    <property type="entry name" value="HGTP_anticodon"/>
    <property type="match status" value="1"/>
</dbReference>
<dbReference type="HAMAP" id="MF_00184">
    <property type="entry name" value="Thr_tRNA_synth"/>
    <property type="match status" value="1"/>
</dbReference>
<feature type="binding site" evidence="12">
    <location>
        <position position="343"/>
    </location>
    <ligand>
        <name>Zn(2+)</name>
        <dbReference type="ChEBI" id="CHEBI:29105"/>
        <note>catalytic</note>
    </ligand>
</feature>
<dbReference type="InterPro" id="IPR045864">
    <property type="entry name" value="aa-tRNA-synth_II/BPL/LPL"/>
</dbReference>
<dbReference type="PRINTS" id="PR01047">
    <property type="entry name" value="TRNASYNTHTHR"/>
</dbReference>
<dbReference type="GO" id="GO:0005737">
    <property type="term" value="C:cytoplasm"/>
    <property type="evidence" value="ECO:0007669"/>
    <property type="project" value="UniProtKB-SubCell"/>
</dbReference>
<gene>
    <name evidence="12" type="primary">thrS</name>
    <name evidence="14" type="ORF">COV54_00660</name>
</gene>
<dbReference type="PROSITE" id="PS50862">
    <property type="entry name" value="AA_TRNA_LIGASE_II"/>
    <property type="match status" value="1"/>
</dbReference>
<dbReference type="EC" id="6.1.1.3" evidence="12"/>
<proteinExistence type="inferred from homology"/>
<dbReference type="SUPFAM" id="SSF55186">
    <property type="entry name" value="ThrRS/AlaRS common domain"/>
    <property type="match status" value="1"/>
</dbReference>
<evidence type="ECO:0000256" key="4">
    <source>
        <dbReference type="ARBA" id="ARBA00022723"/>
    </source>
</evidence>
<evidence type="ECO:0000256" key="12">
    <source>
        <dbReference type="HAMAP-Rule" id="MF_00184"/>
    </source>
</evidence>
<comment type="subunit">
    <text evidence="12">Homodimer.</text>
</comment>
<evidence type="ECO:0000256" key="8">
    <source>
        <dbReference type="ARBA" id="ARBA00022884"/>
    </source>
</evidence>
<dbReference type="GO" id="GO:0000049">
    <property type="term" value="F:tRNA binding"/>
    <property type="evidence" value="ECO:0007669"/>
    <property type="project" value="UniProtKB-KW"/>
</dbReference>
<dbReference type="PANTHER" id="PTHR11451:SF44">
    <property type="entry name" value="THREONINE--TRNA LIGASE, CHLOROPLASTIC_MITOCHONDRIAL 2"/>
    <property type="match status" value="1"/>
</dbReference>
<dbReference type="InterPro" id="IPR006195">
    <property type="entry name" value="aa-tRNA-synth_II"/>
</dbReference>
<name>A0A2H0NF42_9BACT</name>
<comment type="subcellular location">
    <subcellularLocation>
        <location evidence="12">Cytoplasm</location>
    </subcellularLocation>
</comment>
<evidence type="ECO:0000256" key="7">
    <source>
        <dbReference type="ARBA" id="ARBA00022840"/>
    </source>
</evidence>
<comment type="cofactor">
    <cofactor evidence="12">
        <name>Zn(2+)</name>
        <dbReference type="ChEBI" id="CHEBI:29105"/>
    </cofactor>
    <text evidence="12">Binds 1 zinc ion per subunit.</text>
</comment>
<dbReference type="Proteomes" id="UP000228867">
    <property type="component" value="Unassembled WGS sequence"/>
</dbReference>
<dbReference type="Gene3D" id="3.30.980.10">
    <property type="entry name" value="Threonyl-trna Synthetase, Chain A, domain 2"/>
    <property type="match status" value="1"/>
</dbReference>
<dbReference type="InterPro" id="IPR004154">
    <property type="entry name" value="Anticodon-bd"/>
</dbReference>
<accession>A0A2H0NF42</accession>
<dbReference type="InterPro" id="IPR036621">
    <property type="entry name" value="Anticodon-bd_dom_sf"/>
</dbReference>
<dbReference type="Gene3D" id="3.40.50.800">
    <property type="entry name" value="Anticodon-binding domain"/>
    <property type="match status" value="1"/>
</dbReference>
<keyword evidence="12" id="KW-0963">Cytoplasm</keyword>
<dbReference type="SMART" id="SM00863">
    <property type="entry name" value="tRNA_SAD"/>
    <property type="match status" value="1"/>
</dbReference>
<dbReference type="Gene3D" id="3.30.930.10">
    <property type="entry name" value="Bira Bifunctional Protein, Domain 2"/>
    <property type="match status" value="1"/>
</dbReference>
<dbReference type="CDD" id="cd00771">
    <property type="entry name" value="ThrRS_core"/>
    <property type="match status" value="1"/>
</dbReference>